<reference evidence="2" key="1">
    <citation type="journal article" date="2022" name="bioRxiv">
        <title>Sequencing and chromosome-scale assembly of the giantPleurodeles waltlgenome.</title>
        <authorList>
            <person name="Brown T."/>
            <person name="Elewa A."/>
            <person name="Iarovenko S."/>
            <person name="Subramanian E."/>
            <person name="Araus A.J."/>
            <person name="Petzold A."/>
            <person name="Susuki M."/>
            <person name="Suzuki K.-i.T."/>
            <person name="Hayashi T."/>
            <person name="Toyoda A."/>
            <person name="Oliveira C."/>
            <person name="Osipova E."/>
            <person name="Leigh N.D."/>
            <person name="Simon A."/>
            <person name="Yun M.H."/>
        </authorList>
    </citation>
    <scope>NUCLEOTIDE SEQUENCE</scope>
    <source>
        <strain evidence="2">20211129_DDA</strain>
        <tissue evidence="2">Liver</tissue>
    </source>
</reference>
<feature type="compositionally biased region" description="Basic and acidic residues" evidence="1">
    <location>
        <begin position="1"/>
        <end position="17"/>
    </location>
</feature>
<feature type="compositionally biased region" description="Polar residues" evidence="1">
    <location>
        <begin position="20"/>
        <end position="32"/>
    </location>
</feature>
<feature type="region of interest" description="Disordered" evidence="1">
    <location>
        <begin position="140"/>
        <end position="287"/>
    </location>
</feature>
<gene>
    <name evidence="2" type="ORF">NDU88_005140</name>
</gene>
<dbReference type="Proteomes" id="UP001066276">
    <property type="component" value="Chromosome 10"/>
</dbReference>
<sequence length="287" mass="30261">MVDEKISQIADHPDPRVTGKVQNSMPNLSPLVSTGKHLKGVWPTHLPHANAARKGHTWEGQKNPELLPLRDLGESAQQPDQRSRTLPTSDWRDHMEDSSQAGVRGGEAAPPGSIAPPVMQAVKLNVPNSESGMAKQHLLGGSSRVRAGGGDSLTVGARDEAPGGGNPVLPLTRSGRGGQPAGSPAAGSGAQKKAHWPPQYRWRSGSFPRAGAGDNSSSEVGARDKAPGERRPRPASVSPGGTKDAEKCPQLPSAASVQRQPDCGDGRGSRRAETWSSVCLIQRDQRR</sequence>
<comment type="caution">
    <text evidence="2">The sequence shown here is derived from an EMBL/GenBank/DDBJ whole genome shotgun (WGS) entry which is preliminary data.</text>
</comment>
<feature type="region of interest" description="Disordered" evidence="1">
    <location>
        <begin position="1"/>
        <end position="35"/>
    </location>
</feature>
<protein>
    <submittedName>
        <fullName evidence="2">Uncharacterized protein</fullName>
    </submittedName>
</protein>
<accession>A0AAV7M8E5</accession>
<keyword evidence="3" id="KW-1185">Reference proteome</keyword>
<evidence type="ECO:0000313" key="2">
    <source>
        <dbReference type="EMBL" id="KAJ1100051.1"/>
    </source>
</evidence>
<dbReference type="AlphaFoldDB" id="A0AAV7M8E5"/>
<name>A0AAV7M8E5_PLEWA</name>
<feature type="compositionally biased region" description="Low complexity" evidence="1">
    <location>
        <begin position="181"/>
        <end position="191"/>
    </location>
</feature>
<feature type="region of interest" description="Disordered" evidence="1">
    <location>
        <begin position="70"/>
        <end position="115"/>
    </location>
</feature>
<feature type="compositionally biased region" description="Polar residues" evidence="1">
    <location>
        <begin position="75"/>
        <end position="88"/>
    </location>
</feature>
<organism evidence="2 3">
    <name type="scientific">Pleurodeles waltl</name>
    <name type="common">Iberian ribbed newt</name>
    <dbReference type="NCBI Taxonomy" id="8319"/>
    <lineage>
        <taxon>Eukaryota</taxon>
        <taxon>Metazoa</taxon>
        <taxon>Chordata</taxon>
        <taxon>Craniata</taxon>
        <taxon>Vertebrata</taxon>
        <taxon>Euteleostomi</taxon>
        <taxon>Amphibia</taxon>
        <taxon>Batrachia</taxon>
        <taxon>Caudata</taxon>
        <taxon>Salamandroidea</taxon>
        <taxon>Salamandridae</taxon>
        <taxon>Pleurodelinae</taxon>
        <taxon>Pleurodeles</taxon>
    </lineage>
</organism>
<evidence type="ECO:0000256" key="1">
    <source>
        <dbReference type="SAM" id="MobiDB-lite"/>
    </source>
</evidence>
<evidence type="ECO:0000313" key="3">
    <source>
        <dbReference type="Proteomes" id="UP001066276"/>
    </source>
</evidence>
<proteinExistence type="predicted"/>
<dbReference type="EMBL" id="JANPWB010000014">
    <property type="protein sequence ID" value="KAJ1100051.1"/>
    <property type="molecule type" value="Genomic_DNA"/>
</dbReference>
<feature type="compositionally biased region" description="Basic and acidic residues" evidence="1">
    <location>
        <begin position="221"/>
        <end position="232"/>
    </location>
</feature>
<feature type="compositionally biased region" description="Basic and acidic residues" evidence="1">
    <location>
        <begin position="262"/>
        <end position="273"/>
    </location>
</feature>